<dbReference type="Gene3D" id="3.40.50.300">
    <property type="entry name" value="P-loop containing nucleotide triphosphate hydrolases"/>
    <property type="match status" value="1"/>
</dbReference>
<evidence type="ECO:0000256" key="1">
    <source>
        <dbReference type="ARBA" id="ARBA00006611"/>
    </source>
</evidence>
<evidence type="ECO:0000313" key="4">
    <source>
        <dbReference type="Proteomes" id="UP000197781"/>
    </source>
</evidence>
<protein>
    <submittedName>
        <fullName evidence="3">Type II secretion system protein E</fullName>
    </submittedName>
</protein>
<dbReference type="InterPro" id="IPR050921">
    <property type="entry name" value="T4SS_GSP_E_ATPase"/>
</dbReference>
<dbReference type="RefSeq" id="WP_088910556.1">
    <property type="nucleotide sequence ID" value="NZ_CP018145.1"/>
</dbReference>
<dbReference type="PANTHER" id="PTHR30486">
    <property type="entry name" value="TWITCHING MOTILITY PROTEIN PILT"/>
    <property type="match status" value="1"/>
</dbReference>
<accession>A0A220MQ80</accession>
<comment type="similarity">
    <text evidence="1">Belongs to the GSP E family.</text>
</comment>
<dbReference type="Pfam" id="PF00437">
    <property type="entry name" value="T2SSE"/>
    <property type="match status" value="1"/>
</dbReference>
<dbReference type="SUPFAM" id="SSF52540">
    <property type="entry name" value="P-loop containing nucleoside triphosphate hydrolases"/>
    <property type="match status" value="1"/>
</dbReference>
<dbReference type="Proteomes" id="UP000197781">
    <property type="component" value="Chromosome"/>
</dbReference>
<dbReference type="KEGG" id="bfm:BP422_28500"/>
<reference evidence="3 4" key="1">
    <citation type="submission" date="2016-11" db="EMBL/GenBank/DDBJ databases">
        <authorList>
            <person name="Jaros S."/>
            <person name="Januszkiewicz K."/>
            <person name="Wedrychowicz H."/>
        </authorList>
    </citation>
    <scope>NUCLEOTIDE SEQUENCE [LARGE SCALE GENOMIC DNA]</scope>
    <source>
        <strain evidence="3 4">NF2</strain>
    </source>
</reference>
<dbReference type="GO" id="GO:0016887">
    <property type="term" value="F:ATP hydrolysis activity"/>
    <property type="evidence" value="ECO:0007669"/>
    <property type="project" value="InterPro"/>
</dbReference>
<organism evidence="3 4">
    <name type="scientific">Brevibacillus formosus</name>
    <dbReference type="NCBI Taxonomy" id="54913"/>
    <lineage>
        <taxon>Bacteria</taxon>
        <taxon>Bacillati</taxon>
        <taxon>Bacillota</taxon>
        <taxon>Bacilli</taxon>
        <taxon>Bacillales</taxon>
        <taxon>Paenibacillaceae</taxon>
        <taxon>Brevibacillus</taxon>
    </lineage>
</organism>
<dbReference type="PANTHER" id="PTHR30486:SF15">
    <property type="entry name" value="TYPE II_IV SECRETION SYSTEM ATPASE"/>
    <property type="match status" value="1"/>
</dbReference>
<evidence type="ECO:0000259" key="2">
    <source>
        <dbReference type="Pfam" id="PF00437"/>
    </source>
</evidence>
<dbReference type="AlphaFoldDB" id="A0A220MQ80"/>
<feature type="domain" description="Bacterial type II secretion system protein E" evidence="2">
    <location>
        <begin position="99"/>
        <end position="391"/>
    </location>
</feature>
<dbReference type="Gene3D" id="3.30.450.380">
    <property type="match status" value="1"/>
</dbReference>
<gene>
    <name evidence="3" type="ORF">BP422_28500</name>
</gene>
<dbReference type="InterPro" id="IPR001482">
    <property type="entry name" value="T2SS/T4SS_dom"/>
</dbReference>
<name>A0A220MQ80_9BACL</name>
<proteinExistence type="inferred from homology"/>
<sequence>MALFRRKQEQTAPGDEAKQTTLAATLAAPSFNPYIDELAEHYKTRLLRETNLERLTSLRSDEMRLAIERLVSQYMSEEKVVIPRNEKDILLTRLINESVGLGPLEPLLADPEITEISINGHNLVYVEKRGRLELTDLKFRDEEHLRHIVDRIVAPLGRRIDESSPMVDARLKDGSRVNAVIPPISLNGTLVSIRKFRKEPFLMDDLMQFGSFSEAMSQFIQAVVEAKMNVLISGGTGSGKTTLLNATAKAIPHYERVITIEDSAELKLTHPNCIGMEARPPNMEGTGEVTIRQLVRNSLRMRPDRIIVGEVRGPEAFDMLQAMNTGHEGSLTTVHANSPQDAFNRLEGMVVMAGMDLPSTIVREYIVSALDIIVQVTRLSDGTRKIVSISEVVKTEDKRVEVNEIFRFQRKGIGAKGEVLGYFTATGVIPRCLERLQVFGINLDESIFRAEGGKQRDHAYSV</sequence>
<dbReference type="InterPro" id="IPR027417">
    <property type="entry name" value="P-loop_NTPase"/>
</dbReference>
<dbReference type="EMBL" id="CP018145">
    <property type="protein sequence ID" value="ASJ57093.1"/>
    <property type="molecule type" value="Genomic_DNA"/>
</dbReference>
<evidence type="ECO:0000313" key="3">
    <source>
        <dbReference type="EMBL" id="ASJ57093.1"/>
    </source>
</evidence>
<dbReference type="CDD" id="cd01130">
    <property type="entry name" value="VirB11-like_ATPase"/>
    <property type="match status" value="1"/>
</dbReference>